<evidence type="ECO:0000313" key="3">
    <source>
        <dbReference type="Proteomes" id="UP000193144"/>
    </source>
</evidence>
<sequence>MTAPLHQPITIPATSPSLGSPFLRAYPPSLSAFDIPPPTFLQFLDDLNRAIVVSPPLSVLGLAGELVGMVPLATAQIVGNSVSAAAKLGAHGISKGRCEMFIKESNQKLFAPRGLRVDIVKLEVVAKEAGIPILDQRGKIVKGTTLLRPVSGLEANVSAQQRRVEALGPWTSPLEVLPDEHREVPESMFGKIHAVTSERQRRKEESKILKKRPGGPKDVDKMREEEEKLQEKLDKDMREFADDEEKVRRKERKDLEKMESKLRKVGEKRDKRQREYDEDLERLYRKLGPSKKDKEEKALRKILWLLIRRENSNAPPPVYPELDEMEYGVETGREMSLR</sequence>
<dbReference type="AlphaFoldDB" id="A0A1Y2A601"/>
<dbReference type="Proteomes" id="UP000193144">
    <property type="component" value="Unassembled WGS sequence"/>
</dbReference>
<dbReference type="STRING" id="1231657.A0A1Y2A601"/>
<dbReference type="PANTHER" id="PTHR38887:SF1">
    <property type="entry name" value="RAS MODIFICATION PROTEIN ERF4"/>
    <property type="match status" value="1"/>
</dbReference>
<reference evidence="2 3" key="1">
    <citation type="submission" date="2016-07" db="EMBL/GenBank/DDBJ databases">
        <title>Pervasive Adenine N6-methylation of Active Genes in Fungi.</title>
        <authorList>
            <consortium name="DOE Joint Genome Institute"/>
            <person name="Mondo S.J."/>
            <person name="Dannebaum R.O."/>
            <person name="Kuo R.C."/>
            <person name="Labutti K."/>
            <person name="Haridas S."/>
            <person name="Kuo A."/>
            <person name="Salamov A."/>
            <person name="Ahrendt S.R."/>
            <person name="Lipzen A."/>
            <person name="Sullivan W."/>
            <person name="Andreopoulos W.B."/>
            <person name="Clum A."/>
            <person name="Lindquist E."/>
            <person name="Daum C."/>
            <person name="Ramamoorthy G.K."/>
            <person name="Gryganskyi A."/>
            <person name="Culley D."/>
            <person name="Magnuson J.K."/>
            <person name="James T.Y."/>
            <person name="O'Malley M.A."/>
            <person name="Stajich J.E."/>
            <person name="Spatafora J.W."/>
            <person name="Visel A."/>
            <person name="Grigoriev I.V."/>
        </authorList>
    </citation>
    <scope>NUCLEOTIDE SEQUENCE [LARGE SCALE GENOMIC DNA]</scope>
    <source>
        <strain evidence="2 3">CBS 115471</strain>
    </source>
</reference>
<name>A0A1Y2A601_9PLEO</name>
<feature type="compositionally biased region" description="Basic and acidic residues" evidence="1">
    <location>
        <begin position="215"/>
        <end position="275"/>
    </location>
</feature>
<dbReference type="PANTHER" id="PTHR38887">
    <property type="entry name" value="CHROMOSOME 21, WHOLE GENOME SHOTGUN SEQUENCE"/>
    <property type="match status" value="1"/>
</dbReference>
<keyword evidence="3" id="KW-1185">Reference proteome</keyword>
<feature type="compositionally biased region" description="Basic and acidic residues" evidence="1">
    <location>
        <begin position="196"/>
        <end position="208"/>
    </location>
</feature>
<feature type="region of interest" description="Disordered" evidence="1">
    <location>
        <begin position="193"/>
        <end position="296"/>
    </location>
</feature>
<gene>
    <name evidence="2" type="ORF">BCR34DRAFT_554544</name>
</gene>
<dbReference type="InterPro" id="IPR053221">
    <property type="entry name" value="Burnettramic_acid_biosynth"/>
</dbReference>
<dbReference type="OrthoDB" id="3068835at2759"/>
<evidence type="ECO:0000313" key="2">
    <source>
        <dbReference type="EMBL" id="ORY17944.1"/>
    </source>
</evidence>
<comment type="caution">
    <text evidence="2">The sequence shown here is derived from an EMBL/GenBank/DDBJ whole genome shotgun (WGS) entry which is preliminary data.</text>
</comment>
<dbReference type="EMBL" id="MCFA01000009">
    <property type="protein sequence ID" value="ORY17944.1"/>
    <property type="molecule type" value="Genomic_DNA"/>
</dbReference>
<organism evidence="2 3">
    <name type="scientific">Clohesyomyces aquaticus</name>
    <dbReference type="NCBI Taxonomy" id="1231657"/>
    <lineage>
        <taxon>Eukaryota</taxon>
        <taxon>Fungi</taxon>
        <taxon>Dikarya</taxon>
        <taxon>Ascomycota</taxon>
        <taxon>Pezizomycotina</taxon>
        <taxon>Dothideomycetes</taxon>
        <taxon>Pleosporomycetidae</taxon>
        <taxon>Pleosporales</taxon>
        <taxon>Lindgomycetaceae</taxon>
        <taxon>Clohesyomyces</taxon>
    </lineage>
</organism>
<accession>A0A1Y2A601</accession>
<proteinExistence type="predicted"/>
<protein>
    <submittedName>
        <fullName evidence="2">Uncharacterized protein</fullName>
    </submittedName>
</protein>
<evidence type="ECO:0000256" key="1">
    <source>
        <dbReference type="SAM" id="MobiDB-lite"/>
    </source>
</evidence>